<keyword evidence="1" id="KW-0472">Membrane</keyword>
<dbReference type="WBParaSite" id="BPAG_0000009201-mRNA-1">
    <property type="protein sequence ID" value="BPAG_0000009201-mRNA-1"/>
    <property type="gene ID" value="BPAG_0000009201"/>
</dbReference>
<name>A0A0N4SWS2_BRUPA</name>
<keyword evidence="1" id="KW-0812">Transmembrane</keyword>
<keyword evidence="3" id="KW-1185">Reference proteome</keyword>
<evidence type="ECO:0000313" key="4">
    <source>
        <dbReference type="WBParaSite" id="BPAG_0000009201-mRNA-1"/>
    </source>
</evidence>
<reference evidence="4" key="1">
    <citation type="submission" date="2017-02" db="UniProtKB">
        <authorList>
            <consortium name="WormBaseParasite"/>
        </authorList>
    </citation>
    <scope>IDENTIFICATION</scope>
</reference>
<reference evidence="2 3" key="2">
    <citation type="submission" date="2018-11" db="EMBL/GenBank/DDBJ databases">
        <authorList>
            <consortium name="Pathogen Informatics"/>
        </authorList>
    </citation>
    <scope>NUCLEOTIDE SEQUENCE [LARGE SCALE GENOMIC DNA]</scope>
</reference>
<keyword evidence="1" id="KW-1133">Transmembrane helix</keyword>
<dbReference type="EMBL" id="UZAD01000003">
    <property type="protein sequence ID" value="VDN81279.1"/>
    <property type="molecule type" value="Genomic_DNA"/>
</dbReference>
<accession>A0A0N4SWS2</accession>
<feature type="transmembrane region" description="Helical" evidence="1">
    <location>
        <begin position="7"/>
        <end position="35"/>
    </location>
</feature>
<sequence>MIGQCRFFIQLVASVLSVVLKRSALIIALLIMSVIKLRILQINFDNFVGPLFSKMVHSTESILVYHRDLGYTCFGAK</sequence>
<dbReference type="AlphaFoldDB" id="A0A0N4SWS2"/>
<evidence type="ECO:0000256" key="1">
    <source>
        <dbReference type="SAM" id="Phobius"/>
    </source>
</evidence>
<evidence type="ECO:0000313" key="3">
    <source>
        <dbReference type="Proteomes" id="UP000278627"/>
    </source>
</evidence>
<dbReference type="Proteomes" id="UP000278627">
    <property type="component" value="Unassembled WGS sequence"/>
</dbReference>
<proteinExistence type="predicted"/>
<evidence type="ECO:0000313" key="2">
    <source>
        <dbReference type="EMBL" id="VDN81279.1"/>
    </source>
</evidence>
<organism evidence="4">
    <name type="scientific">Brugia pahangi</name>
    <name type="common">Filarial nematode worm</name>
    <dbReference type="NCBI Taxonomy" id="6280"/>
    <lineage>
        <taxon>Eukaryota</taxon>
        <taxon>Metazoa</taxon>
        <taxon>Ecdysozoa</taxon>
        <taxon>Nematoda</taxon>
        <taxon>Chromadorea</taxon>
        <taxon>Rhabditida</taxon>
        <taxon>Spirurina</taxon>
        <taxon>Spiruromorpha</taxon>
        <taxon>Filarioidea</taxon>
        <taxon>Onchocercidae</taxon>
        <taxon>Brugia</taxon>
    </lineage>
</organism>
<protein>
    <submittedName>
        <fullName evidence="4">Secreted protein</fullName>
    </submittedName>
</protein>
<gene>
    <name evidence="2" type="ORF">BPAG_LOCUS93</name>
</gene>